<dbReference type="Gene3D" id="3.40.50.2000">
    <property type="entry name" value="Glycogen Phosphorylase B"/>
    <property type="match status" value="2"/>
</dbReference>
<dbReference type="SUPFAM" id="SSF53756">
    <property type="entry name" value="UDP-Glycosyltransferase/glycogen phosphorylase"/>
    <property type="match status" value="1"/>
</dbReference>
<protein>
    <submittedName>
        <fullName evidence="4">Glycosyltransferase family 4 protein</fullName>
    </submittedName>
</protein>
<dbReference type="Pfam" id="PF00534">
    <property type="entry name" value="Glycos_transf_1"/>
    <property type="match status" value="1"/>
</dbReference>
<evidence type="ECO:0000313" key="5">
    <source>
        <dbReference type="Proteomes" id="UP000664277"/>
    </source>
</evidence>
<evidence type="ECO:0000313" key="4">
    <source>
        <dbReference type="EMBL" id="MBN8659458.1"/>
    </source>
</evidence>
<comment type="caution">
    <text evidence="4">The sequence shown here is derived from an EMBL/GenBank/DDBJ whole genome shotgun (WGS) entry which is preliminary data.</text>
</comment>
<dbReference type="CDD" id="cd03801">
    <property type="entry name" value="GT4_PimA-like"/>
    <property type="match status" value="1"/>
</dbReference>
<dbReference type="GO" id="GO:0016757">
    <property type="term" value="F:glycosyltransferase activity"/>
    <property type="evidence" value="ECO:0007669"/>
    <property type="project" value="UniProtKB-KW"/>
</dbReference>
<name>A0A8J7TLX9_9BACT</name>
<dbReference type="AlphaFoldDB" id="A0A8J7TLX9"/>
<organism evidence="4 5">
    <name type="scientific">Candidatus Obscuribacter phosphatis</name>
    <dbReference type="NCBI Taxonomy" id="1906157"/>
    <lineage>
        <taxon>Bacteria</taxon>
        <taxon>Bacillati</taxon>
        <taxon>Candidatus Melainabacteria</taxon>
        <taxon>Candidatus Obscuribacterales</taxon>
        <taxon>Candidatus Obscuribacteraceae</taxon>
        <taxon>Candidatus Obscuribacter</taxon>
    </lineage>
</organism>
<proteinExistence type="predicted"/>
<dbReference type="PANTHER" id="PTHR12526">
    <property type="entry name" value="GLYCOSYLTRANSFERASE"/>
    <property type="match status" value="1"/>
</dbReference>
<keyword evidence="2" id="KW-0808">Transferase</keyword>
<reference evidence="4" key="1">
    <citation type="submission" date="2021-02" db="EMBL/GenBank/DDBJ databases">
        <title>Genome-Resolved Metagenomics of a Microbial Community Performing Photosynthetic Biological Nutrient Removal.</title>
        <authorList>
            <person name="Mcdaniel E.A."/>
        </authorList>
    </citation>
    <scope>NUCLEOTIDE SEQUENCE</scope>
    <source>
        <strain evidence="4">UWPOB_OBS1</strain>
    </source>
</reference>
<evidence type="ECO:0000259" key="3">
    <source>
        <dbReference type="Pfam" id="PF00534"/>
    </source>
</evidence>
<feature type="domain" description="Glycosyl transferase family 1" evidence="3">
    <location>
        <begin position="195"/>
        <end position="354"/>
    </location>
</feature>
<dbReference type="Proteomes" id="UP000664277">
    <property type="component" value="Unassembled WGS sequence"/>
</dbReference>
<dbReference type="PANTHER" id="PTHR12526:SF510">
    <property type="entry name" value="D-INOSITOL 3-PHOSPHATE GLYCOSYLTRANSFERASE"/>
    <property type="match status" value="1"/>
</dbReference>
<keyword evidence="1" id="KW-0328">Glycosyltransferase</keyword>
<sequence>MKKIALVVRVFDRHGGLELYTHKVLEGILDAGLEVTVFCAEKKSNFSHANLEIVTLAEPQQKLDKAKRQKYNEAGLNELLKARRREFDLVHSQNCPIEAPDLVTFHQHTAMRFSESGRGLEALINKIKCRLHPAYLIRIEQDRKLCQSAIMRSFVSEICRQDYYKHYMPDALAARPYLILPPGTEVDLEAAEAAPPAKLKPFTFIFVGKGFSKKGLDTLFQACRILKQERRDFKLLVVGLKNSLYNRFLASKAGIADRVQLMGFRKDLATLLPQASAIVVPSKCEAYGMSPVEAMAVGTPAIVSTMAGVTEELLDGKEALHLKDHLDAAELAGLMAQLMDDQTLYQTLQIKGKEKAAEITWRRTIKLTLEAYEKTLQLKGSGLANGKA</sequence>
<accession>A0A8J7TLX9</accession>
<evidence type="ECO:0000256" key="1">
    <source>
        <dbReference type="ARBA" id="ARBA00022676"/>
    </source>
</evidence>
<dbReference type="InterPro" id="IPR001296">
    <property type="entry name" value="Glyco_trans_1"/>
</dbReference>
<evidence type="ECO:0000256" key="2">
    <source>
        <dbReference type="ARBA" id="ARBA00022679"/>
    </source>
</evidence>
<dbReference type="EMBL" id="JAFLCK010000003">
    <property type="protein sequence ID" value="MBN8659458.1"/>
    <property type="molecule type" value="Genomic_DNA"/>
</dbReference>
<gene>
    <name evidence="4" type="ORF">J0M35_03775</name>
</gene>